<evidence type="ECO:0000313" key="3">
    <source>
        <dbReference type="Proteomes" id="UP001177023"/>
    </source>
</evidence>
<name>A0AA36CBQ9_9BILA</name>
<accession>A0AA36CBQ9</accession>
<dbReference type="Proteomes" id="UP001177023">
    <property type="component" value="Unassembled WGS sequence"/>
</dbReference>
<feature type="non-terminal residue" evidence="2">
    <location>
        <position position="147"/>
    </location>
</feature>
<dbReference type="EMBL" id="CATQJA010001156">
    <property type="protein sequence ID" value="CAJ0566038.1"/>
    <property type="molecule type" value="Genomic_DNA"/>
</dbReference>
<gene>
    <name evidence="2" type="ORF">MSPICULIGERA_LOCUS4654</name>
</gene>
<sequence>MKHLLLSAVLLAVAAWAVDPEPFCKTDADCVKRTQCDQKKVFCKCRTTSCYQYRPCNISNGEDNNPDCPQYESCMPNIGETIHSCVRVMDKGVDWIVKNTTPKLSWTWISAHTCDITKGVKNNTACKPEETCELTAEKVYKCHGRNN</sequence>
<reference evidence="2" key="1">
    <citation type="submission" date="2023-06" db="EMBL/GenBank/DDBJ databases">
        <authorList>
            <person name="Delattre M."/>
        </authorList>
    </citation>
    <scope>NUCLEOTIDE SEQUENCE</scope>
    <source>
        <strain evidence="2">AF72</strain>
    </source>
</reference>
<feature type="chain" id="PRO_5041410908" evidence="1">
    <location>
        <begin position="21"/>
        <end position="147"/>
    </location>
</feature>
<organism evidence="2 3">
    <name type="scientific">Mesorhabditis spiculigera</name>
    <dbReference type="NCBI Taxonomy" id="96644"/>
    <lineage>
        <taxon>Eukaryota</taxon>
        <taxon>Metazoa</taxon>
        <taxon>Ecdysozoa</taxon>
        <taxon>Nematoda</taxon>
        <taxon>Chromadorea</taxon>
        <taxon>Rhabditida</taxon>
        <taxon>Rhabditina</taxon>
        <taxon>Rhabditomorpha</taxon>
        <taxon>Rhabditoidea</taxon>
        <taxon>Rhabditidae</taxon>
        <taxon>Mesorhabditinae</taxon>
        <taxon>Mesorhabditis</taxon>
    </lineage>
</organism>
<comment type="caution">
    <text evidence="2">The sequence shown here is derived from an EMBL/GenBank/DDBJ whole genome shotgun (WGS) entry which is preliminary data.</text>
</comment>
<protein>
    <submittedName>
        <fullName evidence="2">Uncharacterized protein</fullName>
    </submittedName>
</protein>
<keyword evidence="3" id="KW-1185">Reference proteome</keyword>
<feature type="signal peptide" evidence="1">
    <location>
        <begin position="1"/>
        <end position="20"/>
    </location>
</feature>
<evidence type="ECO:0000313" key="2">
    <source>
        <dbReference type="EMBL" id="CAJ0566038.1"/>
    </source>
</evidence>
<dbReference type="AlphaFoldDB" id="A0AA36CBQ9"/>
<evidence type="ECO:0000256" key="1">
    <source>
        <dbReference type="SAM" id="SignalP"/>
    </source>
</evidence>
<proteinExistence type="predicted"/>
<keyword evidence="1" id="KW-0732">Signal</keyword>